<evidence type="ECO:0000259" key="2">
    <source>
        <dbReference type="Pfam" id="PF22725"/>
    </source>
</evidence>
<reference evidence="3" key="2">
    <citation type="journal article" date="2021" name="PeerJ">
        <title>Extensive microbial diversity within the chicken gut microbiome revealed by metagenomics and culture.</title>
        <authorList>
            <person name="Gilroy R."/>
            <person name="Ravi A."/>
            <person name="Getino M."/>
            <person name="Pursley I."/>
            <person name="Horton D.L."/>
            <person name="Alikhan N.F."/>
            <person name="Baker D."/>
            <person name="Gharbi K."/>
            <person name="Hall N."/>
            <person name="Watson M."/>
            <person name="Adriaenssens E.M."/>
            <person name="Foster-Nyarko E."/>
            <person name="Jarju S."/>
            <person name="Secka A."/>
            <person name="Antonio M."/>
            <person name="Oren A."/>
            <person name="Chaudhuri R.R."/>
            <person name="La Ragione R."/>
            <person name="Hildebrand F."/>
            <person name="Pallen M.J."/>
        </authorList>
    </citation>
    <scope>NUCLEOTIDE SEQUENCE</scope>
    <source>
        <strain evidence="3">7293</strain>
    </source>
</reference>
<dbReference type="Gene3D" id="3.30.360.10">
    <property type="entry name" value="Dihydrodipicolinate Reductase, domain 2"/>
    <property type="match status" value="1"/>
</dbReference>
<evidence type="ECO:0000313" key="4">
    <source>
        <dbReference type="Proteomes" id="UP000823615"/>
    </source>
</evidence>
<feature type="domain" description="Gfo/Idh/MocA-like oxidoreductase N-terminal" evidence="1">
    <location>
        <begin position="4"/>
        <end position="122"/>
    </location>
</feature>
<accession>A0A9D9H5U3</accession>
<dbReference type="SUPFAM" id="SSF55347">
    <property type="entry name" value="Glyceraldehyde-3-phosphate dehydrogenase-like, C-terminal domain"/>
    <property type="match status" value="1"/>
</dbReference>
<evidence type="ECO:0000313" key="3">
    <source>
        <dbReference type="EMBL" id="MBO8436267.1"/>
    </source>
</evidence>
<dbReference type="PANTHER" id="PTHR43249">
    <property type="entry name" value="UDP-N-ACETYL-2-AMINO-2-DEOXY-D-GLUCURONATE OXIDASE"/>
    <property type="match status" value="1"/>
</dbReference>
<dbReference type="PANTHER" id="PTHR43249:SF1">
    <property type="entry name" value="D-GLUCOSIDE 3-DEHYDROGENASE"/>
    <property type="match status" value="1"/>
</dbReference>
<dbReference type="EMBL" id="JADIMT010000058">
    <property type="protein sequence ID" value="MBO8436267.1"/>
    <property type="molecule type" value="Genomic_DNA"/>
</dbReference>
<dbReference type="AlphaFoldDB" id="A0A9D9H5U3"/>
<feature type="domain" description="GFO/IDH/MocA-like oxidoreductase" evidence="2">
    <location>
        <begin position="136"/>
        <end position="259"/>
    </location>
</feature>
<dbReference type="GO" id="GO:0000166">
    <property type="term" value="F:nucleotide binding"/>
    <property type="evidence" value="ECO:0007669"/>
    <property type="project" value="InterPro"/>
</dbReference>
<proteinExistence type="predicted"/>
<evidence type="ECO:0000259" key="1">
    <source>
        <dbReference type="Pfam" id="PF01408"/>
    </source>
</evidence>
<comment type="caution">
    <text evidence="3">The sequence shown here is derived from an EMBL/GenBank/DDBJ whole genome shotgun (WGS) entry which is preliminary data.</text>
</comment>
<dbReference type="SUPFAM" id="SSF51735">
    <property type="entry name" value="NAD(P)-binding Rossmann-fold domains"/>
    <property type="match status" value="1"/>
</dbReference>
<dbReference type="InterPro" id="IPR055170">
    <property type="entry name" value="GFO_IDH_MocA-like_dom"/>
</dbReference>
<dbReference type="InterPro" id="IPR052515">
    <property type="entry name" value="Gfo/Idh/MocA_Oxidoreductase"/>
</dbReference>
<gene>
    <name evidence="3" type="ORF">IAA97_04750</name>
</gene>
<protein>
    <submittedName>
        <fullName evidence="3">Gfo/Idh/MocA family oxidoreductase</fullName>
    </submittedName>
</protein>
<dbReference type="Proteomes" id="UP000823615">
    <property type="component" value="Unassembled WGS sequence"/>
</dbReference>
<sequence>MDNVRIGVIGYGNMGTSHAKWLHTGMIEGAVLSAVCDNDPAHLDNARKAFGSDVQYFDDYKKLIDSGSADAVIIAVPHYFHPSMAIYAMQHGLHTMVEKPAGVYTKQVKEMNDEAAKHPDLVYGMMFNQRMNPLYIRIKEMMDAHIIGDIRRVSWLITSWWRTQKYYDSSAWRATWEGEGGGVLMNQAPHQLDLLQWITGMPCRMQAHLKYGSHRDIDVEDDVTAYFEYPNGATGTLITCTHDAVGTDRLEIHGDNGKIIIEDSSKVTVKKLRKSEEELNRTLDFRQMLALVKGQTGEKLYDEEHFEIPENWEKQHVDVLINFSDAIRNGAELVAPGSEGIKAVEIADSMYLSDWLGKEVALPVDDDLFYSELQKRVEEEKAGRK</sequence>
<reference evidence="3" key="1">
    <citation type="submission" date="2020-10" db="EMBL/GenBank/DDBJ databases">
        <authorList>
            <person name="Gilroy R."/>
        </authorList>
    </citation>
    <scope>NUCLEOTIDE SEQUENCE</scope>
    <source>
        <strain evidence="3">7293</strain>
    </source>
</reference>
<name>A0A9D9H5U3_9SPIO</name>
<organism evidence="3 4">
    <name type="scientific">Candidatus Ornithospirochaeta stercoripullorum</name>
    <dbReference type="NCBI Taxonomy" id="2840899"/>
    <lineage>
        <taxon>Bacteria</taxon>
        <taxon>Pseudomonadati</taxon>
        <taxon>Spirochaetota</taxon>
        <taxon>Spirochaetia</taxon>
        <taxon>Spirochaetales</taxon>
        <taxon>Spirochaetaceae</taxon>
        <taxon>Spirochaetaceae incertae sedis</taxon>
        <taxon>Candidatus Ornithospirochaeta</taxon>
    </lineage>
</organism>
<dbReference type="InterPro" id="IPR036291">
    <property type="entry name" value="NAD(P)-bd_dom_sf"/>
</dbReference>
<dbReference type="Gene3D" id="3.40.50.720">
    <property type="entry name" value="NAD(P)-binding Rossmann-like Domain"/>
    <property type="match status" value="1"/>
</dbReference>
<dbReference type="Pfam" id="PF22725">
    <property type="entry name" value="GFO_IDH_MocA_C3"/>
    <property type="match status" value="1"/>
</dbReference>
<dbReference type="Pfam" id="PF01408">
    <property type="entry name" value="GFO_IDH_MocA"/>
    <property type="match status" value="1"/>
</dbReference>
<dbReference type="InterPro" id="IPR000683">
    <property type="entry name" value="Gfo/Idh/MocA-like_OxRdtase_N"/>
</dbReference>